<organism evidence="3 4">
    <name type="scientific">Stichopus japonicus</name>
    <name type="common">Sea cucumber</name>
    <dbReference type="NCBI Taxonomy" id="307972"/>
    <lineage>
        <taxon>Eukaryota</taxon>
        <taxon>Metazoa</taxon>
        <taxon>Echinodermata</taxon>
        <taxon>Eleutherozoa</taxon>
        <taxon>Echinozoa</taxon>
        <taxon>Holothuroidea</taxon>
        <taxon>Aspidochirotacea</taxon>
        <taxon>Aspidochirotida</taxon>
        <taxon>Stichopodidae</taxon>
        <taxon>Apostichopus</taxon>
    </lineage>
</organism>
<keyword evidence="1" id="KW-0472">Membrane</keyword>
<dbReference type="OrthoDB" id="10536669at2759"/>
<accession>A0A2G8LMI6</accession>
<dbReference type="EMBL" id="MRZV01000033">
    <property type="protein sequence ID" value="PIK61390.1"/>
    <property type="molecule type" value="Genomic_DNA"/>
</dbReference>
<protein>
    <submittedName>
        <fullName evidence="3">Uncharacterized protein</fullName>
    </submittedName>
</protein>
<feature type="signal peptide" evidence="2">
    <location>
        <begin position="1"/>
        <end position="23"/>
    </location>
</feature>
<name>A0A2G8LMI6_STIJA</name>
<keyword evidence="4" id="KW-1185">Reference proteome</keyword>
<evidence type="ECO:0000313" key="4">
    <source>
        <dbReference type="Proteomes" id="UP000230750"/>
    </source>
</evidence>
<evidence type="ECO:0000256" key="1">
    <source>
        <dbReference type="SAM" id="Phobius"/>
    </source>
</evidence>
<keyword evidence="1" id="KW-0812">Transmembrane</keyword>
<feature type="transmembrane region" description="Helical" evidence="1">
    <location>
        <begin position="152"/>
        <end position="171"/>
    </location>
</feature>
<reference evidence="3 4" key="1">
    <citation type="journal article" date="2017" name="PLoS Biol.">
        <title>The sea cucumber genome provides insights into morphological evolution and visceral regeneration.</title>
        <authorList>
            <person name="Zhang X."/>
            <person name="Sun L."/>
            <person name="Yuan J."/>
            <person name="Sun Y."/>
            <person name="Gao Y."/>
            <person name="Zhang L."/>
            <person name="Li S."/>
            <person name="Dai H."/>
            <person name="Hamel J.F."/>
            <person name="Liu C."/>
            <person name="Yu Y."/>
            <person name="Liu S."/>
            <person name="Lin W."/>
            <person name="Guo K."/>
            <person name="Jin S."/>
            <person name="Xu P."/>
            <person name="Storey K.B."/>
            <person name="Huan P."/>
            <person name="Zhang T."/>
            <person name="Zhou Y."/>
            <person name="Zhang J."/>
            <person name="Lin C."/>
            <person name="Li X."/>
            <person name="Xing L."/>
            <person name="Huo D."/>
            <person name="Sun M."/>
            <person name="Wang L."/>
            <person name="Mercier A."/>
            <person name="Li F."/>
            <person name="Yang H."/>
            <person name="Xiang J."/>
        </authorList>
    </citation>
    <scope>NUCLEOTIDE SEQUENCE [LARGE SCALE GENOMIC DNA]</scope>
    <source>
        <strain evidence="3">Shaxun</strain>
        <tissue evidence="3">Muscle</tissue>
    </source>
</reference>
<dbReference type="AlphaFoldDB" id="A0A2G8LMI6"/>
<keyword evidence="2" id="KW-0732">Signal</keyword>
<keyword evidence="1" id="KW-1133">Transmembrane helix</keyword>
<gene>
    <name evidence="3" type="ORF">BSL78_01689</name>
</gene>
<feature type="chain" id="PRO_5013762164" evidence="2">
    <location>
        <begin position="24"/>
        <end position="175"/>
    </location>
</feature>
<evidence type="ECO:0000256" key="2">
    <source>
        <dbReference type="SAM" id="SignalP"/>
    </source>
</evidence>
<evidence type="ECO:0000313" key="3">
    <source>
        <dbReference type="EMBL" id="PIK61390.1"/>
    </source>
</evidence>
<dbReference type="Proteomes" id="UP000230750">
    <property type="component" value="Unassembled WGS sequence"/>
</dbReference>
<proteinExistence type="predicted"/>
<sequence length="175" mass="18362">MMAASARFTLFVVLLSAILYASAIECYSQIEAGCSPPGLACDKLKNQLVVSPKTLTPCPEGRTMCASTNASALEQGARLISTVAGCLAAVENFGSGCYGRKDLKKIDPATANNLLEAEKALGINYDSVEICICKGNLCNGAEKSALNSRADVLSFSSLVVLVPMAIFILAFQSQI</sequence>
<comment type="caution">
    <text evidence="3">The sequence shown here is derived from an EMBL/GenBank/DDBJ whole genome shotgun (WGS) entry which is preliminary data.</text>
</comment>